<proteinExistence type="predicted"/>
<dbReference type="Gene3D" id="1.25.10.90">
    <property type="match status" value="1"/>
</dbReference>
<dbReference type="Proteomes" id="UP000245468">
    <property type="component" value="Chromosome"/>
</dbReference>
<dbReference type="EMBL" id="CP029346">
    <property type="protein sequence ID" value="AWL10023.1"/>
    <property type="molecule type" value="Genomic_DNA"/>
</dbReference>
<dbReference type="RefSeq" id="WP_109323939.1">
    <property type="nucleotide sequence ID" value="NZ_CP029346.1"/>
</dbReference>
<reference evidence="2" key="1">
    <citation type="submission" date="2018-05" db="EMBL/GenBank/DDBJ databases">
        <title>Pseudarcicella sp. HME7025 Genome sequencing and assembly.</title>
        <authorList>
            <person name="Kim H."/>
            <person name="Kang H."/>
            <person name="Joh K."/>
        </authorList>
    </citation>
    <scope>NUCLEOTIDE SEQUENCE [LARGE SCALE GENOMIC DNA]</scope>
    <source>
        <strain evidence="2">HME7025</strain>
    </source>
</reference>
<dbReference type="PANTHER" id="PTHR34070">
    <property type="entry name" value="ARMADILLO-TYPE FOLD"/>
    <property type="match status" value="1"/>
</dbReference>
<dbReference type="SUPFAM" id="SSF48371">
    <property type="entry name" value="ARM repeat"/>
    <property type="match status" value="1"/>
</dbReference>
<dbReference type="AlphaFoldDB" id="A0A2S2DXF3"/>
<name>A0A2S2DXF3_9BACT</name>
<dbReference type="OrthoDB" id="1117222at2"/>
<sequence length="219" mass="26617">MIDSVAHLVQILQAHRHEENAHWMKKYMRDQFPFLGIKKPQRHQILKEWYAHEGKGLDWFLVANELFRLKEREYQYIALDYLLLEKKNWDERIPQLVEDWIGDQSWWDVVDVLGPHVMGIYLMKHPDQRDYWIQRWMTSGNFWLQRVCLLFQLTYKLKTDVILLSVLIQDLSKEKEFFIQKAIGWSLRQYARVDGVWVRDFVLSHELAPLSRREALKHL</sequence>
<dbReference type="CDD" id="cd07064">
    <property type="entry name" value="AlkD_like_1"/>
    <property type="match status" value="1"/>
</dbReference>
<evidence type="ECO:0008006" key="3">
    <source>
        <dbReference type="Google" id="ProtNLM"/>
    </source>
</evidence>
<organism evidence="1 2">
    <name type="scientific">Aquirufa nivalisilvae</name>
    <dbReference type="NCBI Taxonomy" id="2516557"/>
    <lineage>
        <taxon>Bacteria</taxon>
        <taxon>Pseudomonadati</taxon>
        <taxon>Bacteroidota</taxon>
        <taxon>Cytophagia</taxon>
        <taxon>Cytophagales</taxon>
        <taxon>Flectobacillaceae</taxon>
        <taxon>Aquirufa</taxon>
    </lineage>
</organism>
<dbReference type="Pfam" id="PF08713">
    <property type="entry name" value="DNA_alkylation"/>
    <property type="match status" value="1"/>
</dbReference>
<gene>
    <name evidence="1" type="ORF">HME7025_02175</name>
</gene>
<dbReference type="InterPro" id="IPR014825">
    <property type="entry name" value="DNA_alkylation"/>
</dbReference>
<evidence type="ECO:0000313" key="1">
    <source>
        <dbReference type="EMBL" id="AWL10023.1"/>
    </source>
</evidence>
<keyword evidence="2" id="KW-1185">Reference proteome</keyword>
<accession>A0A2S2DXF3</accession>
<dbReference type="InterPro" id="IPR016024">
    <property type="entry name" value="ARM-type_fold"/>
</dbReference>
<evidence type="ECO:0000313" key="2">
    <source>
        <dbReference type="Proteomes" id="UP000245468"/>
    </source>
</evidence>
<dbReference type="KEGG" id="psez:HME7025_02175"/>
<dbReference type="PANTHER" id="PTHR34070:SF1">
    <property type="entry name" value="DNA ALKYLATION REPAIR PROTEIN"/>
    <property type="match status" value="1"/>
</dbReference>
<protein>
    <recommendedName>
        <fullName evidence="3">DNA alkylation repair protein</fullName>
    </recommendedName>
</protein>